<sequence length="103" mass="11712">MSDLSQEEWAEQLENDDNAFILDVRTPEEVEEGYIPGATNIDIYLGQEFLDEVEKLDKSKNFYVYCRSGNRSGQACAIMNSIGIENAYNLEGGFMEWEGEVVE</sequence>
<dbReference type="PANTHER" id="PTHR43031:SF1">
    <property type="entry name" value="PYRIDINE NUCLEOTIDE-DISULPHIDE OXIDOREDUCTASE"/>
    <property type="match status" value="1"/>
</dbReference>
<evidence type="ECO:0000313" key="2">
    <source>
        <dbReference type="EMBL" id="AEM71186.1"/>
    </source>
</evidence>
<dbReference type="AlphaFoldDB" id="G2PM89"/>
<dbReference type="HOGENOM" id="CLU_089574_13_3_10"/>
<dbReference type="InterPro" id="IPR001763">
    <property type="entry name" value="Rhodanese-like_dom"/>
</dbReference>
<organism evidence="2 3">
    <name type="scientific">Allomuricauda ruestringensis (strain DSM 13258 / CIP 107369 / LMG 19739 / B1)</name>
    <name type="common">Muricauda ruestringensis</name>
    <dbReference type="NCBI Taxonomy" id="886377"/>
    <lineage>
        <taxon>Bacteria</taxon>
        <taxon>Pseudomonadati</taxon>
        <taxon>Bacteroidota</taxon>
        <taxon>Flavobacteriia</taxon>
        <taxon>Flavobacteriales</taxon>
        <taxon>Flavobacteriaceae</taxon>
        <taxon>Flagellimonas</taxon>
    </lineage>
</organism>
<reference evidence="3" key="1">
    <citation type="submission" date="2011-08" db="EMBL/GenBank/DDBJ databases">
        <title>The complete genome of Muricauda ruestringensis DSM 13258.</title>
        <authorList>
            <person name="Lucas S."/>
            <person name="Han J."/>
            <person name="Lapidus A."/>
            <person name="Bruce D."/>
            <person name="Goodwin L."/>
            <person name="Pitluck S."/>
            <person name="Peters L."/>
            <person name="Kyrpides N."/>
            <person name="Mavromatis K."/>
            <person name="Ivanova N."/>
            <person name="Ovchinnikova G."/>
            <person name="Teshima H."/>
            <person name="Detter J.C."/>
            <person name="Tapia R."/>
            <person name="Han C."/>
            <person name="Land M."/>
            <person name="Hauser L."/>
            <person name="Markowitz V."/>
            <person name="Cheng J.-F."/>
            <person name="Hugenholtz P."/>
            <person name="Woyke T."/>
            <person name="Wu D."/>
            <person name="Spring S."/>
            <person name="Schroeder M."/>
            <person name="Brambilla E."/>
            <person name="Klenk H.-P."/>
            <person name="Eisen J.A."/>
        </authorList>
    </citation>
    <scope>NUCLEOTIDE SEQUENCE [LARGE SCALE GENOMIC DNA]</scope>
    <source>
        <strain evidence="3">DSM 13258 / LMG 19739 / B1</strain>
    </source>
</reference>
<dbReference type="STRING" id="886377.Murru_2147"/>
<proteinExistence type="predicted"/>
<keyword evidence="3" id="KW-1185">Reference proteome</keyword>
<dbReference type="EMBL" id="CP002999">
    <property type="protein sequence ID" value="AEM71186.1"/>
    <property type="molecule type" value="Genomic_DNA"/>
</dbReference>
<gene>
    <name evidence="2" type="ordered locus">Murru_2147</name>
</gene>
<dbReference type="KEGG" id="mrs:Murru_2147"/>
<reference evidence="2 3" key="2">
    <citation type="journal article" date="2012" name="Stand. Genomic Sci.">
        <title>Complete genome sequence of the facultatively anaerobic, appendaged bacterium Muricauda ruestringensis type strain (B1(T)).</title>
        <authorList>
            <person name="Huntemann M."/>
            <person name="Teshima H."/>
            <person name="Lapidus A."/>
            <person name="Nolan M."/>
            <person name="Lucas S."/>
            <person name="Hammon N."/>
            <person name="Deshpande S."/>
            <person name="Cheng J.F."/>
            <person name="Tapia R."/>
            <person name="Goodwin L.A."/>
            <person name="Pitluck S."/>
            <person name="Liolios K."/>
            <person name="Pagani I."/>
            <person name="Ivanova N."/>
            <person name="Mavromatis K."/>
            <person name="Mikhailova N."/>
            <person name="Pati A."/>
            <person name="Chen A."/>
            <person name="Palaniappan K."/>
            <person name="Land M."/>
            <person name="Hauser L."/>
            <person name="Pan C."/>
            <person name="Brambilla E.M."/>
            <person name="Rohde M."/>
            <person name="Spring S."/>
            <person name="Goker M."/>
            <person name="Detter J.C."/>
            <person name="Bristow J."/>
            <person name="Eisen J.A."/>
            <person name="Markowitz V."/>
            <person name="Hugenholtz P."/>
            <person name="Kyrpides N.C."/>
            <person name="Klenk H.P."/>
            <person name="Woyke T."/>
        </authorList>
    </citation>
    <scope>NUCLEOTIDE SEQUENCE [LARGE SCALE GENOMIC DNA]</scope>
    <source>
        <strain evidence="3">DSM 13258 / LMG 19739 / B1</strain>
    </source>
</reference>
<dbReference type="InterPro" id="IPR036873">
    <property type="entry name" value="Rhodanese-like_dom_sf"/>
</dbReference>
<evidence type="ECO:0000259" key="1">
    <source>
        <dbReference type="PROSITE" id="PS50206"/>
    </source>
</evidence>
<name>G2PM89_ALLRU</name>
<accession>G2PM89</accession>
<feature type="domain" description="Rhodanese" evidence="1">
    <location>
        <begin position="15"/>
        <end position="103"/>
    </location>
</feature>
<dbReference type="SMART" id="SM00450">
    <property type="entry name" value="RHOD"/>
    <property type="match status" value="1"/>
</dbReference>
<dbReference type="PROSITE" id="PS50206">
    <property type="entry name" value="RHODANESE_3"/>
    <property type="match status" value="1"/>
</dbReference>
<dbReference type="SUPFAM" id="SSF52821">
    <property type="entry name" value="Rhodanese/Cell cycle control phosphatase"/>
    <property type="match status" value="1"/>
</dbReference>
<dbReference type="Pfam" id="PF00581">
    <property type="entry name" value="Rhodanese"/>
    <property type="match status" value="1"/>
</dbReference>
<dbReference type="Proteomes" id="UP000008908">
    <property type="component" value="Chromosome"/>
</dbReference>
<dbReference type="CDD" id="cd00158">
    <property type="entry name" value="RHOD"/>
    <property type="match status" value="1"/>
</dbReference>
<dbReference type="PANTHER" id="PTHR43031">
    <property type="entry name" value="FAD-DEPENDENT OXIDOREDUCTASE"/>
    <property type="match status" value="1"/>
</dbReference>
<dbReference type="eggNOG" id="COG0607">
    <property type="taxonomic scope" value="Bacteria"/>
</dbReference>
<evidence type="ECO:0000313" key="3">
    <source>
        <dbReference type="Proteomes" id="UP000008908"/>
    </source>
</evidence>
<protein>
    <submittedName>
        <fullName evidence="2">Rhodanese-like protein</fullName>
    </submittedName>
</protein>
<dbReference type="RefSeq" id="WP_014033467.1">
    <property type="nucleotide sequence ID" value="NC_015945.1"/>
</dbReference>
<dbReference type="Gene3D" id="3.40.250.10">
    <property type="entry name" value="Rhodanese-like domain"/>
    <property type="match status" value="1"/>
</dbReference>
<dbReference type="OrthoDB" id="9808735at2"/>
<dbReference type="InterPro" id="IPR050229">
    <property type="entry name" value="GlpE_sulfurtransferase"/>
</dbReference>